<keyword evidence="4" id="KW-1185">Reference proteome</keyword>
<dbReference type="AlphaFoldDB" id="A0A386ZQG8"/>
<keyword evidence="1" id="KW-1133">Transmembrane helix</keyword>
<feature type="domain" description="CAAX prenyl protease 2/Lysostaphin resistance protein A-like" evidence="2">
    <location>
        <begin position="115"/>
        <end position="218"/>
    </location>
</feature>
<reference evidence="3 4" key="1">
    <citation type="submission" date="2018-09" db="EMBL/GenBank/DDBJ databases">
        <title>Nocardia yunnanensis sp. nov., an actinomycete isolated from a soil sample.</title>
        <authorList>
            <person name="Zhang J."/>
        </authorList>
    </citation>
    <scope>NUCLEOTIDE SEQUENCE [LARGE SCALE GENOMIC DNA]</scope>
    <source>
        <strain evidence="3 4">CFHS0054</strain>
    </source>
</reference>
<dbReference type="InterPro" id="IPR003675">
    <property type="entry name" value="Rce1/LyrA-like_dom"/>
</dbReference>
<dbReference type="PANTHER" id="PTHR35797">
    <property type="entry name" value="PROTEASE-RELATED"/>
    <property type="match status" value="1"/>
</dbReference>
<dbReference type="EMBL" id="CP032568">
    <property type="protein sequence ID" value="AYF79444.1"/>
    <property type="molecule type" value="Genomic_DNA"/>
</dbReference>
<dbReference type="GO" id="GO:0006508">
    <property type="term" value="P:proteolysis"/>
    <property type="evidence" value="ECO:0007669"/>
    <property type="project" value="UniProtKB-KW"/>
</dbReference>
<sequence length="275" mass="30197">MAFVLIAFGVAWLWLWLAVAVFGCSAINPVVQLPFAFAPGVAAVIVRRWITREGFGDAGLRPRLRENRRWYLMAWLAPLALAAASVAVAVVTGLWWPGSDATGPDSSPSVLAQIPVLLILVVVLTPIYWGEEFGWTSYLRPRVYSDRPLKSVLVTGLVWAVWHYPLAFLGYISFSNVALGLAIWTFSMLCQETILAWLYIRSRSIWTASLAHAGNNMILSLLVGQLLATELGDTVLTALIAVPLSIVAAWILLTGRLHPAKPRPLTPARDQRQSA</sequence>
<organism evidence="3 4">
    <name type="scientific">Nocardia yunnanensis</name>
    <dbReference type="NCBI Taxonomy" id="2382165"/>
    <lineage>
        <taxon>Bacteria</taxon>
        <taxon>Bacillati</taxon>
        <taxon>Actinomycetota</taxon>
        <taxon>Actinomycetes</taxon>
        <taxon>Mycobacteriales</taxon>
        <taxon>Nocardiaceae</taxon>
        <taxon>Nocardia</taxon>
    </lineage>
</organism>
<feature type="transmembrane region" description="Helical" evidence="1">
    <location>
        <begin position="110"/>
        <end position="130"/>
    </location>
</feature>
<evidence type="ECO:0000313" key="4">
    <source>
        <dbReference type="Proteomes" id="UP000267164"/>
    </source>
</evidence>
<keyword evidence="3" id="KW-0645">Protease</keyword>
<feature type="transmembrane region" description="Helical" evidence="1">
    <location>
        <begin position="178"/>
        <end position="200"/>
    </location>
</feature>
<feature type="transmembrane region" description="Helical" evidence="1">
    <location>
        <begin position="207"/>
        <end position="228"/>
    </location>
</feature>
<dbReference type="OrthoDB" id="3693644at2"/>
<feature type="transmembrane region" description="Helical" evidence="1">
    <location>
        <begin position="30"/>
        <end position="50"/>
    </location>
</feature>
<accession>A0A386ZQG8</accession>
<dbReference type="GO" id="GO:0004175">
    <property type="term" value="F:endopeptidase activity"/>
    <property type="evidence" value="ECO:0007669"/>
    <property type="project" value="UniProtKB-ARBA"/>
</dbReference>
<feature type="transmembrane region" description="Helical" evidence="1">
    <location>
        <begin position="70"/>
        <end position="98"/>
    </location>
</feature>
<dbReference type="Pfam" id="PF02517">
    <property type="entry name" value="Rce1-like"/>
    <property type="match status" value="1"/>
</dbReference>
<dbReference type="GO" id="GO:0008237">
    <property type="term" value="F:metallopeptidase activity"/>
    <property type="evidence" value="ECO:0007669"/>
    <property type="project" value="UniProtKB-KW"/>
</dbReference>
<dbReference type="KEGG" id="nyu:D7D52_27770"/>
<keyword evidence="3" id="KW-0378">Hydrolase</keyword>
<keyword evidence="1" id="KW-0472">Membrane</keyword>
<evidence type="ECO:0000256" key="1">
    <source>
        <dbReference type="SAM" id="Phobius"/>
    </source>
</evidence>
<dbReference type="PANTHER" id="PTHR35797:SF1">
    <property type="entry name" value="PROTEASE"/>
    <property type="match status" value="1"/>
</dbReference>
<evidence type="ECO:0000313" key="3">
    <source>
        <dbReference type="EMBL" id="AYF79444.1"/>
    </source>
</evidence>
<dbReference type="Proteomes" id="UP000267164">
    <property type="component" value="Chromosome"/>
</dbReference>
<proteinExistence type="predicted"/>
<feature type="transmembrane region" description="Helical" evidence="1">
    <location>
        <begin position="234"/>
        <end position="253"/>
    </location>
</feature>
<dbReference type="GO" id="GO:0080120">
    <property type="term" value="P:CAAX-box protein maturation"/>
    <property type="evidence" value="ECO:0007669"/>
    <property type="project" value="UniProtKB-ARBA"/>
</dbReference>
<gene>
    <name evidence="3" type="ORF">D7D52_27770</name>
</gene>
<dbReference type="InterPro" id="IPR042150">
    <property type="entry name" value="MmRce1-like"/>
</dbReference>
<name>A0A386ZQG8_9NOCA</name>
<evidence type="ECO:0000259" key="2">
    <source>
        <dbReference type="Pfam" id="PF02517"/>
    </source>
</evidence>
<keyword evidence="1" id="KW-0812">Transmembrane</keyword>
<protein>
    <submittedName>
        <fullName evidence="3">CPBP family intramembrane metalloprotease</fullName>
    </submittedName>
</protein>
<feature type="transmembrane region" description="Helical" evidence="1">
    <location>
        <begin position="151"/>
        <end position="172"/>
    </location>
</feature>
<keyword evidence="3" id="KW-0482">Metalloprotease</keyword>